<dbReference type="PROSITE" id="PS50994">
    <property type="entry name" value="INTEGRASE"/>
    <property type="match status" value="1"/>
</dbReference>
<dbReference type="GO" id="GO:0003676">
    <property type="term" value="F:nucleic acid binding"/>
    <property type="evidence" value="ECO:0007669"/>
    <property type="project" value="InterPro"/>
</dbReference>
<sequence>MKMKKWCEHCKMKGHTIDGCFKIHGFPDWFKNNPKEKGGMKYAANAGRDDNDYEQDDPLESTSNAGNTGDGKPDSKLEAVVAQEMMKMFNAQQSSGASCNKMANFAGIILVSNAVSFTKAYGKETWIIDSGASDHMCGDEKAFTCFRPLRKPVKVGFLDGNVKIVKKVGEDLYSKQVVGRGVKENGLYRLVVKSDEKHEALGEEGNKENNNAVAVCDQDVREILEAFFNYIENHFNVKVKTLRSDNGTEVFQAECRNMFRDRGIVHQRSIAGVPQQNGRVERKHRHLIETARTLRIYAGMPRYLWGECVMAATHIINLLPSSVLGWETPYERLLKRKANYDHLRIIGCLCYASNTDKKLDKFGNKGVRCVLVGYASDQKGYRVFDLEKKKVFVSRDVVFKENIFPFLISDQNKEGKKKMLGEFSDETEVINLTTNQRDPLIDQIGDEPTFNEDEITEE</sequence>
<reference evidence="4" key="1">
    <citation type="journal article" date="2017" name="Nature">
        <title>The genome of Chenopodium quinoa.</title>
        <authorList>
            <person name="Jarvis D.E."/>
            <person name="Ho Y.S."/>
            <person name="Lightfoot D.J."/>
            <person name="Schmoeckel S.M."/>
            <person name="Li B."/>
            <person name="Borm T.J.A."/>
            <person name="Ohyanagi H."/>
            <person name="Mineta K."/>
            <person name="Michell C.T."/>
            <person name="Saber N."/>
            <person name="Kharbatia N.M."/>
            <person name="Rupper R.R."/>
            <person name="Sharp A.R."/>
            <person name="Dally N."/>
            <person name="Boughton B.A."/>
            <person name="Woo Y.H."/>
            <person name="Gao G."/>
            <person name="Schijlen E.G.W.M."/>
            <person name="Guo X."/>
            <person name="Momin A.A."/>
            <person name="Negrao S."/>
            <person name="Al-Babili S."/>
            <person name="Gehring C."/>
            <person name="Roessner U."/>
            <person name="Jung C."/>
            <person name="Murphy K."/>
            <person name="Arold S.T."/>
            <person name="Gojobori T."/>
            <person name="van der Linden C.G."/>
            <person name="van Loo E.N."/>
            <person name="Jellen E.N."/>
            <person name="Maughan P.J."/>
            <person name="Tester M."/>
        </authorList>
    </citation>
    <scope>NUCLEOTIDE SEQUENCE [LARGE SCALE GENOMIC DNA]</scope>
    <source>
        <strain evidence="4">cv. PI 614886</strain>
    </source>
</reference>
<dbReference type="PANTHER" id="PTHR42648">
    <property type="entry name" value="TRANSPOSASE, PUTATIVE-RELATED"/>
    <property type="match status" value="1"/>
</dbReference>
<reference evidence="4" key="2">
    <citation type="submission" date="2021-03" db="UniProtKB">
        <authorList>
            <consortium name="EnsemblPlants"/>
        </authorList>
    </citation>
    <scope>IDENTIFICATION</scope>
</reference>
<feature type="domain" description="Integrase catalytic" evidence="3">
    <location>
        <begin position="220"/>
        <end position="337"/>
    </location>
</feature>
<dbReference type="GO" id="GO:0006508">
    <property type="term" value="P:proteolysis"/>
    <property type="evidence" value="ECO:0007669"/>
    <property type="project" value="UniProtKB-KW"/>
</dbReference>
<dbReference type="Pfam" id="PF22936">
    <property type="entry name" value="Pol_BBD"/>
    <property type="match status" value="1"/>
</dbReference>
<keyword evidence="1" id="KW-0378">Hydrolase</keyword>
<dbReference type="InterPro" id="IPR054722">
    <property type="entry name" value="PolX-like_BBD"/>
</dbReference>
<evidence type="ECO:0000256" key="2">
    <source>
        <dbReference type="SAM" id="MobiDB-lite"/>
    </source>
</evidence>
<dbReference type="GO" id="GO:0008233">
    <property type="term" value="F:peptidase activity"/>
    <property type="evidence" value="ECO:0007669"/>
    <property type="project" value="UniProtKB-KW"/>
</dbReference>
<keyword evidence="5" id="KW-1185">Reference proteome</keyword>
<dbReference type="OMA" id="STCTELF"/>
<evidence type="ECO:0000313" key="4">
    <source>
        <dbReference type="EnsemblPlants" id="AUR62016422-RA:cds"/>
    </source>
</evidence>
<feature type="region of interest" description="Disordered" evidence="2">
    <location>
        <begin position="40"/>
        <end position="74"/>
    </location>
</feature>
<dbReference type="Pfam" id="PF25597">
    <property type="entry name" value="SH3_retrovirus"/>
    <property type="match status" value="1"/>
</dbReference>
<dbReference type="InterPro" id="IPR001584">
    <property type="entry name" value="Integrase_cat-core"/>
</dbReference>
<evidence type="ECO:0000256" key="1">
    <source>
        <dbReference type="ARBA" id="ARBA00022670"/>
    </source>
</evidence>
<accession>A0A803LN93</accession>
<dbReference type="InterPro" id="IPR057670">
    <property type="entry name" value="SH3_retrovirus"/>
</dbReference>
<evidence type="ECO:0000259" key="3">
    <source>
        <dbReference type="PROSITE" id="PS50994"/>
    </source>
</evidence>
<dbReference type="GO" id="GO:0015074">
    <property type="term" value="P:DNA integration"/>
    <property type="evidence" value="ECO:0007669"/>
    <property type="project" value="InterPro"/>
</dbReference>
<dbReference type="InterPro" id="IPR039537">
    <property type="entry name" value="Retrotran_Ty1/copia-like"/>
</dbReference>
<dbReference type="InterPro" id="IPR036397">
    <property type="entry name" value="RNaseH_sf"/>
</dbReference>
<dbReference type="PANTHER" id="PTHR42648:SF31">
    <property type="entry name" value="RNA-DIRECTED DNA POLYMERASE"/>
    <property type="match status" value="1"/>
</dbReference>
<dbReference type="EnsemblPlants" id="AUR62016422-RA">
    <property type="protein sequence ID" value="AUR62016422-RA:cds"/>
    <property type="gene ID" value="AUR62016422"/>
</dbReference>
<protein>
    <recommendedName>
        <fullName evidence="3">Integrase catalytic domain-containing protein</fullName>
    </recommendedName>
</protein>
<dbReference type="Proteomes" id="UP000596660">
    <property type="component" value="Unplaced"/>
</dbReference>
<dbReference type="Gene3D" id="3.30.420.10">
    <property type="entry name" value="Ribonuclease H-like superfamily/Ribonuclease H"/>
    <property type="match status" value="1"/>
</dbReference>
<dbReference type="InterPro" id="IPR012337">
    <property type="entry name" value="RNaseH-like_sf"/>
</dbReference>
<keyword evidence="1" id="KW-0645">Protease</keyword>
<dbReference type="Gramene" id="AUR62016422-RA">
    <property type="protein sequence ID" value="AUR62016422-RA:cds"/>
    <property type="gene ID" value="AUR62016422"/>
</dbReference>
<dbReference type="AlphaFoldDB" id="A0A803LN93"/>
<name>A0A803LN93_CHEQI</name>
<dbReference type="SUPFAM" id="SSF53098">
    <property type="entry name" value="Ribonuclease H-like"/>
    <property type="match status" value="1"/>
</dbReference>
<proteinExistence type="predicted"/>
<organism evidence="4 5">
    <name type="scientific">Chenopodium quinoa</name>
    <name type="common">Quinoa</name>
    <dbReference type="NCBI Taxonomy" id="63459"/>
    <lineage>
        <taxon>Eukaryota</taxon>
        <taxon>Viridiplantae</taxon>
        <taxon>Streptophyta</taxon>
        <taxon>Embryophyta</taxon>
        <taxon>Tracheophyta</taxon>
        <taxon>Spermatophyta</taxon>
        <taxon>Magnoliopsida</taxon>
        <taxon>eudicotyledons</taxon>
        <taxon>Gunneridae</taxon>
        <taxon>Pentapetalae</taxon>
        <taxon>Caryophyllales</taxon>
        <taxon>Chenopodiaceae</taxon>
        <taxon>Chenopodioideae</taxon>
        <taxon>Atripliceae</taxon>
        <taxon>Chenopodium</taxon>
    </lineage>
</organism>
<evidence type="ECO:0000313" key="5">
    <source>
        <dbReference type="Proteomes" id="UP000596660"/>
    </source>
</evidence>